<evidence type="ECO:0000313" key="1">
    <source>
        <dbReference type="EMBL" id="JAG43583.1"/>
    </source>
</evidence>
<dbReference type="EMBL" id="GBRD01001547">
    <property type="protein sequence ID" value="JAG64274.1"/>
    <property type="molecule type" value="Transcribed_RNA"/>
</dbReference>
<name>A0A0A9ZHV7_LYGHE</name>
<gene>
    <name evidence="1" type="primary">VA3_9</name>
    <name evidence="1" type="ORF">CM83_6667</name>
</gene>
<dbReference type="AlphaFoldDB" id="A0A0A9ZHV7"/>
<organism evidence="1">
    <name type="scientific">Lygus hesperus</name>
    <name type="common">Western plant bug</name>
    <dbReference type="NCBI Taxonomy" id="30085"/>
    <lineage>
        <taxon>Eukaryota</taxon>
        <taxon>Metazoa</taxon>
        <taxon>Ecdysozoa</taxon>
        <taxon>Arthropoda</taxon>
        <taxon>Hexapoda</taxon>
        <taxon>Insecta</taxon>
        <taxon>Pterygota</taxon>
        <taxon>Neoptera</taxon>
        <taxon>Paraneoptera</taxon>
        <taxon>Hemiptera</taxon>
        <taxon>Heteroptera</taxon>
        <taxon>Panheteroptera</taxon>
        <taxon>Cimicomorpha</taxon>
        <taxon>Miridae</taxon>
        <taxon>Mirini</taxon>
        <taxon>Lygus</taxon>
    </lineage>
</organism>
<sequence>MGWRLPKDHNKHVHAIVCNYAPKGNLIGEQMYSYQTVKSNEVPPVVVEKRETSGRAIEETSGTKGEYFRNSTKNAAGVHFRSSTRNTTEVHSMNSTTNATDVRFRNSTNVSERYLIGGN</sequence>
<evidence type="ECO:0000313" key="2">
    <source>
        <dbReference type="EMBL" id="JAG64274.1"/>
    </source>
</evidence>
<accession>A0A0A9ZHV7</accession>
<reference evidence="1" key="2">
    <citation type="submission" date="2014-07" db="EMBL/GenBank/DDBJ databases">
        <authorList>
            <person name="Hull J."/>
        </authorList>
    </citation>
    <scope>NUCLEOTIDE SEQUENCE</scope>
</reference>
<protein>
    <submittedName>
        <fullName evidence="1">Venom allergen 3</fullName>
    </submittedName>
</protein>
<proteinExistence type="predicted"/>
<reference evidence="2" key="3">
    <citation type="submission" date="2014-09" db="EMBL/GenBank/DDBJ databases">
        <authorList>
            <person name="Magalhaes I.L.F."/>
            <person name="Oliveira U."/>
            <person name="Santos F.R."/>
            <person name="Vidigal T.H.D.A."/>
            <person name="Brescovit A.D."/>
            <person name="Santos A.J."/>
        </authorList>
    </citation>
    <scope>NUCLEOTIDE SEQUENCE</scope>
</reference>
<reference evidence="1" key="1">
    <citation type="journal article" date="2014" name="PLoS ONE">
        <title>Transcriptome-Based Identification of ABC Transporters in the Western Tarnished Plant Bug Lygus hesperus.</title>
        <authorList>
            <person name="Hull J.J."/>
            <person name="Chaney K."/>
            <person name="Geib S.M."/>
            <person name="Fabrick J.A."/>
            <person name="Brent C.S."/>
            <person name="Walsh D."/>
            <person name="Lavine L.C."/>
        </authorList>
    </citation>
    <scope>NUCLEOTIDE SEQUENCE</scope>
</reference>
<dbReference type="EMBL" id="GBHO01000021">
    <property type="protein sequence ID" value="JAG43583.1"/>
    <property type="molecule type" value="Transcribed_RNA"/>
</dbReference>